<gene>
    <name evidence="6" type="ordered locus">Dacet_2735</name>
</gene>
<dbReference type="InterPro" id="IPR010810">
    <property type="entry name" value="Flagellin_hook_IN_motif"/>
</dbReference>
<keyword evidence="3" id="KW-0975">Bacterial flagellum</keyword>
<dbReference type="EMBL" id="CP001968">
    <property type="protein sequence ID" value="ADD69489.1"/>
    <property type="molecule type" value="Genomic_DNA"/>
</dbReference>
<keyword evidence="7" id="KW-1185">Reference proteome</keyword>
<dbReference type="OrthoDB" id="9775881at2"/>
<dbReference type="SUPFAM" id="SSF64518">
    <property type="entry name" value="Phase 1 flagellin"/>
    <property type="match status" value="1"/>
</dbReference>
<dbReference type="GO" id="GO:0009288">
    <property type="term" value="C:bacterial-type flagellum"/>
    <property type="evidence" value="ECO:0007669"/>
    <property type="project" value="UniProtKB-SubCell"/>
</dbReference>
<dbReference type="Gene3D" id="1.20.1330.10">
    <property type="entry name" value="f41 fragment of flagellin, N-terminal domain"/>
    <property type="match status" value="2"/>
</dbReference>
<dbReference type="eggNOG" id="COG1344">
    <property type="taxonomic scope" value="Bacteria"/>
</dbReference>
<dbReference type="Gene3D" id="3.30.70.2120">
    <property type="match status" value="1"/>
</dbReference>
<dbReference type="HOGENOM" id="CLU_011142_3_0_0"/>
<dbReference type="RefSeq" id="WP_013011982.1">
    <property type="nucleotide sequence ID" value="NC_013943.1"/>
</dbReference>
<evidence type="ECO:0000256" key="1">
    <source>
        <dbReference type="ARBA" id="ARBA00004365"/>
    </source>
</evidence>
<dbReference type="STRING" id="522772.Dacet_2735"/>
<dbReference type="AlphaFoldDB" id="D4H5P8"/>
<evidence type="ECO:0000256" key="3">
    <source>
        <dbReference type="ARBA" id="ARBA00023143"/>
    </source>
</evidence>
<comment type="subcellular location">
    <subcellularLocation>
        <location evidence="1">Bacterial flagellum</location>
    </subcellularLocation>
    <subcellularLocation>
        <location evidence="2">Secreted</location>
    </subcellularLocation>
</comment>
<keyword evidence="6" id="KW-0966">Cell projection</keyword>
<name>D4H5P8_DENA2</name>
<reference evidence="6 7" key="1">
    <citation type="journal article" date="2010" name="Stand. Genomic Sci.">
        <title>Complete genome sequence of Denitrovibrio acetiphilus type strain (N2460).</title>
        <authorList>
            <person name="Kiss H."/>
            <person name="Lang E."/>
            <person name="Lapidus A."/>
            <person name="Copeland A."/>
            <person name="Nolan M."/>
            <person name="Glavina Del Rio T."/>
            <person name="Chen F."/>
            <person name="Lucas S."/>
            <person name="Tice H."/>
            <person name="Cheng J.F."/>
            <person name="Han C."/>
            <person name="Goodwin L."/>
            <person name="Pitluck S."/>
            <person name="Liolios K."/>
            <person name="Pati A."/>
            <person name="Ivanova N."/>
            <person name="Mavromatis K."/>
            <person name="Chen A."/>
            <person name="Palaniappan K."/>
            <person name="Land M."/>
            <person name="Hauser L."/>
            <person name="Chang Y.J."/>
            <person name="Jeffries C.D."/>
            <person name="Detter J.C."/>
            <person name="Brettin T."/>
            <person name="Spring S."/>
            <person name="Rohde M."/>
            <person name="Goker M."/>
            <person name="Woyke T."/>
            <person name="Bristow J."/>
            <person name="Eisen J.A."/>
            <person name="Markowitz V."/>
            <person name="Hugenholtz P."/>
            <person name="Kyrpides N.C."/>
            <person name="Klenk H.P."/>
        </authorList>
    </citation>
    <scope>NUCLEOTIDE SEQUENCE [LARGE SCALE GENOMIC DNA]</scope>
    <source>
        <strain evidence="7">DSM 12809 / NBRC 114555 / N2460</strain>
    </source>
</reference>
<dbReference type="PRINTS" id="PR00207">
    <property type="entry name" value="FLAGELLIN"/>
</dbReference>
<dbReference type="GO" id="GO:0005198">
    <property type="term" value="F:structural molecule activity"/>
    <property type="evidence" value="ECO:0007669"/>
    <property type="project" value="UniProtKB-UniRule"/>
</dbReference>
<keyword evidence="6" id="KW-0282">Flagellum</keyword>
<evidence type="ECO:0000313" key="7">
    <source>
        <dbReference type="Proteomes" id="UP000002012"/>
    </source>
</evidence>
<dbReference type="Pfam" id="PF00669">
    <property type="entry name" value="Flagellin_N"/>
    <property type="match status" value="1"/>
</dbReference>
<dbReference type="Proteomes" id="UP000002012">
    <property type="component" value="Chromosome"/>
</dbReference>
<proteinExistence type="predicted"/>
<accession>D4H5P8</accession>
<dbReference type="PANTHER" id="PTHR42792:SF2">
    <property type="entry name" value="FLAGELLIN"/>
    <property type="match status" value="1"/>
</dbReference>
<dbReference type="InterPro" id="IPR001029">
    <property type="entry name" value="Flagellin_N"/>
</dbReference>
<dbReference type="PANTHER" id="PTHR42792">
    <property type="entry name" value="FLAGELLIN"/>
    <property type="match status" value="1"/>
</dbReference>
<evidence type="ECO:0000259" key="5">
    <source>
        <dbReference type="Pfam" id="PF00669"/>
    </source>
</evidence>
<evidence type="ECO:0000256" key="2">
    <source>
        <dbReference type="ARBA" id="ARBA00004613"/>
    </source>
</evidence>
<dbReference type="InterPro" id="IPR001492">
    <property type="entry name" value="Flagellin"/>
</dbReference>
<evidence type="ECO:0000256" key="4">
    <source>
        <dbReference type="SAM" id="Coils"/>
    </source>
</evidence>
<dbReference type="Pfam" id="PF07196">
    <property type="entry name" value="Flagellin_IN"/>
    <property type="match status" value="1"/>
</dbReference>
<dbReference type="PaxDb" id="522772-Dacet_2735"/>
<dbReference type="GO" id="GO:0005576">
    <property type="term" value="C:extracellular region"/>
    <property type="evidence" value="ECO:0007669"/>
    <property type="project" value="UniProtKB-SubCell"/>
</dbReference>
<feature type="coiled-coil region" evidence="4">
    <location>
        <begin position="106"/>
        <end position="133"/>
    </location>
</feature>
<keyword evidence="6" id="KW-0969">Cilium</keyword>
<keyword evidence="4" id="KW-0175">Coiled coil</keyword>
<organism evidence="6 7">
    <name type="scientific">Denitrovibrio acetiphilus (strain DSM 12809 / NBRC 114555 / N2460)</name>
    <dbReference type="NCBI Taxonomy" id="522772"/>
    <lineage>
        <taxon>Bacteria</taxon>
        <taxon>Pseudomonadati</taxon>
        <taxon>Deferribacterota</taxon>
        <taxon>Deferribacteres</taxon>
        <taxon>Deferribacterales</taxon>
        <taxon>Geovibrionaceae</taxon>
        <taxon>Denitrovibrio</taxon>
    </lineage>
</organism>
<dbReference type="InParanoid" id="D4H5P8"/>
<sequence length="663" mass="69560">MSSVIIASNPLASKTSNYINKYQQAVNQSVERISSGKKINSASDSPSETGYISRLRSAIMSYRKLNDNLQDSISMLQTADSAMSGTSGILSVLQTIREKAVQSQNVTLNSQDRQNLQQEVEDLVNELDEIASSTEFNTKKLLNGEMGAKLSGSDSALAGYATDAVESSSYYFTDIAGATKHLVTADNAPAGSASLTNPNYDYTSSLGISGSVTLSTSASTATGEYELIFSNSSDFKVYNNGTGVVTASGSAGTEFSLNGMGITIEDDGTYAEGYKYNFSTTSGSNTLTAIDEGNRGTTAATTLTSAIWGEDAMLNSHFDIKFQYDSGELRYAAFDSSGDRMGSWTASGDEFQAYESSKLNGSKFTFSSADAGIGDTWRVDFANYSALSSAGGTITIGNGDSSFSVSYTGDDRLSDIAASINSSGSGVASASLDTDSGSSIFNIEAAGYGEEGRLSMLDSAGNFVSALGLTEKAGTGEDASLKHEGQIYESASGYFYDIADNIVFEVAHEADLDSGYVSVTDKSMLQYTSANGDGDSVSVFIRDLTASGLGLLSADGRHQLDLTTDNGSQSAIASIDEKMDIVSSEASKVGSLVNSLSTRTGLVSDMYAGFESNLSIHEDTDFPRETANYYAAVAGRDAALAMSAQANLVPSRVLMLLGITDSK</sequence>
<feature type="domain" description="Flagellin N-terminal" evidence="5">
    <location>
        <begin position="6"/>
        <end position="144"/>
    </location>
</feature>
<evidence type="ECO:0000313" key="6">
    <source>
        <dbReference type="EMBL" id="ADD69489.1"/>
    </source>
</evidence>
<protein>
    <submittedName>
        <fullName evidence="6">Flagellin domain protein</fullName>
    </submittedName>
</protein>
<dbReference type="KEGG" id="dap:Dacet_2735"/>